<evidence type="ECO:0000313" key="7">
    <source>
        <dbReference type="Proteomes" id="UP000274822"/>
    </source>
</evidence>
<name>A0A433QFI8_9FUNG</name>
<dbReference type="GO" id="GO:0034974">
    <property type="term" value="C:Swi5-Swi2 complex"/>
    <property type="evidence" value="ECO:0007669"/>
    <property type="project" value="TreeGrafter"/>
</dbReference>
<dbReference type="GO" id="GO:0000724">
    <property type="term" value="P:double-strand break repair via homologous recombination"/>
    <property type="evidence" value="ECO:0007669"/>
    <property type="project" value="TreeGrafter"/>
</dbReference>
<accession>A0A433QFI8</accession>
<evidence type="ECO:0000256" key="5">
    <source>
        <dbReference type="SAM" id="MobiDB-lite"/>
    </source>
</evidence>
<reference evidence="6 7" key="1">
    <citation type="journal article" date="2018" name="New Phytol.">
        <title>Phylogenomics of Endogonaceae and evolution of mycorrhizas within Mucoromycota.</title>
        <authorList>
            <person name="Chang Y."/>
            <person name="Desiro A."/>
            <person name="Na H."/>
            <person name="Sandor L."/>
            <person name="Lipzen A."/>
            <person name="Clum A."/>
            <person name="Barry K."/>
            <person name="Grigoriev I.V."/>
            <person name="Martin F.M."/>
            <person name="Stajich J.E."/>
            <person name="Smith M.E."/>
            <person name="Bonito G."/>
            <person name="Spatafora J.W."/>
        </authorList>
    </citation>
    <scope>NUCLEOTIDE SEQUENCE [LARGE SCALE GENOMIC DNA]</scope>
    <source>
        <strain evidence="6 7">AD002</strain>
    </source>
</reference>
<dbReference type="Gene3D" id="1.20.5.170">
    <property type="match status" value="1"/>
</dbReference>
<dbReference type="EMBL" id="RBNJ01006424">
    <property type="protein sequence ID" value="RUS28585.1"/>
    <property type="molecule type" value="Genomic_DNA"/>
</dbReference>
<evidence type="ECO:0000256" key="4">
    <source>
        <dbReference type="SAM" id="Coils"/>
    </source>
</evidence>
<dbReference type="InterPro" id="IPR010760">
    <property type="entry name" value="DNA-repair_Swi5"/>
</dbReference>
<feature type="coiled-coil region" evidence="4">
    <location>
        <begin position="61"/>
        <end position="88"/>
    </location>
</feature>
<feature type="region of interest" description="Disordered" evidence="5">
    <location>
        <begin position="1"/>
        <end position="58"/>
    </location>
</feature>
<evidence type="ECO:0000256" key="1">
    <source>
        <dbReference type="ARBA" id="ARBA00008060"/>
    </source>
</evidence>
<comment type="caution">
    <text evidence="6">The sequence shown here is derived from an EMBL/GenBank/DDBJ whole genome shotgun (WGS) entry which is preliminary data.</text>
</comment>
<protein>
    <submittedName>
        <fullName evidence="6">Uncharacterized protein</fullName>
    </submittedName>
</protein>
<gene>
    <name evidence="6" type="ORF">BC938DRAFT_481713</name>
</gene>
<evidence type="ECO:0000256" key="3">
    <source>
        <dbReference type="ARBA" id="ARBA00023204"/>
    </source>
</evidence>
<dbReference type="Proteomes" id="UP000274822">
    <property type="component" value="Unassembled WGS sequence"/>
</dbReference>
<evidence type="ECO:0000256" key="2">
    <source>
        <dbReference type="ARBA" id="ARBA00022763"/>
    </source>
</evidence>
<comment type="similarity">
    <text evidence="1">Belongs to the SWI5/SAE3 family.</text>
</comment>
<keyword evidence="2" id="KW-0227">DNA damage</keyword>
<sequence>MTDDRATISPHKSDAEGVAENTKPAAAVPGRDEAAQPAPADTNLTNLTEPQVPPAITDPRTLAERDDIATLENKLRGLQDEYHQIKSALSARSQLDDAADNLVDEHIRRLHEYNEIKDVGQMLLGKGTTIKKMYERFGAAWDVMARYTEMASRDDGHIEEWKRAVAIGKTHDDGSTSLTRKLVVLNELDERVHDGLHGCEVLVVHQTVEERVDLAWGVDDAGVFIHASREPDDGVLARDIDRREAGKVEFNDEIDPRIGVEPGHGGHVDDGTTAAFFKVEEAELGA</sequence>
<organism evidence="6 7">
    <name type="scientific">Jimgerdemannia flammicorona</name>
    <dbReference type="NCBI Taxonomy" id="994334"/>
    <lineage>
        <taxon>Eukaryota</taxon>
        <taxon>Fungi</taxon>
        <taxon>Fungi incertae sedis</taxon>
        <taxon>Mucoromycota</taxon>
        <taxon>Mucoromycotina</taxon>
        <taxon>Endogonomycetes</taxon>
        <taxon>Endogonales</taxon>
        <taxon>Endogonaceae</taxon>
        <taxon>Jimgerdemannia</taxon>
    </lineage>
</organism>
<feature type="compositionally biased region" description="Basic and acidic residues" evidence="5">
    <location>
        <begin position="1"/>
        <end position="15"/>
    </location>
</feature>
<keyword evidence="4" id="KW-0175">Coiled coil</keyword>
<dbReference type="GO" id="GO:0032798">
    <property type="term" value="C:Swi5-Sfr1 complex"/>
    <property type="evidence" value="ECO:0007669"/>
    <property type="project" value="TreeGrafter"/>
</dbReference>
<keyword evidence="3" id="KW-0234">DNA repair</keyword>
<proteinExistence type="inferred from homology"/>
<keyword evidence="7" id="KW-1185">Reference proteome</keyword>
<dbReference type="Pfam" id="PF07061">
    <property type="entry name" value="Swi5"/>
    <property type="match status" value="1"/>
</dbReference>
<evidence type="ECO:0000313" key="6">
    <source>
        <dbReference type="EMBL" id="RUS28585.1"/>
    </source>
</evidence>
<dbReference type="PANTHER" id="PTHR28529">
    <property type="entry name" value="DNA REPAIR PROTEIN SWI5 HOMOLOG"/>
    <property type="match status" value="1"/>
</dbReference>
<dbReference type="PANTHER" id="PTHR28529:SF2">
    <property type="entry name" value="DNA REPAIR PROTEIN SWI5 HOMOLOG"/>
    <property type="match status" value="1"/>
</dbReference>
<dbReference type="AlphaFoldDB" id="A0A433QFI8"/>